<accession>A0A399ILX4</accession>
<name>A0A399ILX4_9CLOT</name>
<sequence length="100" mass="11274">MNGRCLKKVSEFMNTVLITGTTSGIGEAFAKKFVLEGYNVILVARNHEKLRLQAKELSTNRNIKYITCDLNNENAVNIIEQSIKDWNVTIDILINNAGFK</sequence>
<dbReference type="PRINTS" id="PR00081">
    <property type="entry name" value="GDHRDH"/>
</dbReference>
<organism evidence="3 4">
    <name type="scientific">Clostridium chromiireducens</name>
    <dbReference type="NCBI Taxonomy" id="225345"/>
    <lineage>
        <taxon>Bacteria</taxon>
        <taxon>Bacillati</taxon>
        <taxon>Bacillota</taxon>
        <taxon>Clostridia</taxon>
        <taxon>Eubacteriales</taxon>
        <taxon>Clostridiaceae</taxon>
        <taxon>Clostridium</taxon>
    </lineage>
</organism>
<dbReference type="PANTHER" id="PTHR44196:SF1">
    <property type="entry name" value="DEHYDROGENASE_REDUCTASE SDR FAMILY MEMBER 7B"/>
    <property type="match status" value="1"/>
</dbReference>
<dbReference type="GO" id="GO:0016020">
    <property type="term" value="C:membrane"/>
    <property type="evidence" value="ECO:0007669"/>
    <property type="project" value="TreeGrafter"/>
</dbReference>
<comment type="caution">
    <text evidence="3">The sequence shown here is derived from an EMBL/GenBank/DDBJ whole genome shotgun (WGS) entry which is preliminary data.</text>
</comment>
<comment type="similarity">
    <text evidence="1">Belongs to the short-chain dehydrogenases/reductases (SDR) family.</text>
</comment>
<evidence type="ECO:0000256" key="2">
    <source>
        <dbReference type="ARBA" id="ARBA00023002"/>
    </source>
</evidence>
<dbReference type="EMBL" id="QXDJ01000003">
    <property type="protein sequence ID" value="RII34094.1"/>
    <property type="molecule type" value="Genomic_DNA"/>
</dbReference>
<evidence type="ECO:0000313" key="4">
    <source>
        <dbReference type="Proteomes" id="UP000265930"/>
    </source>
</evidence>
<evidence type="ECO:0000313" key="3">
    <source>
        <dbReference type="EMBL" id="RII34094.1"/>
    </source>
</evidence>
<dbReference type="InterPro" id="IPR002347">
    <property type="entry name" value="SDR_fam"/>
</dbReference>
<dbReference type="SUPFAM" id="SSF51735">
    <property type="entry name" value="NAD(P)-binding Rossmann-fold domains"/>
    <property type="match status" value="1"/>
</dbReference>
<proteinExistence type="inferred from homology"/>
<reference evidence="3 4" key="1">
    <citation type="submission" date="2018-08" db="EMBL/GenBank/DDBJ databases">
        <title>Genome of Clostridium chromiireducens C1, DSM12136.</title>
        <authorList>
            <person name="Xing M."/>
            <person name="Wei Y."/>
            <person name="Ang E.L."/>
            <person name="Zhao H."/>
            <person name="Zhang Y."/>
        </authorList>
    </citation>
    <scope>NUCLEOTIDE SEQUENCE [LARGE SCALE GENOMIC DNA]</scope>
    <source>
        <strain evidence="3 4">C1</strain>
    </source>
</reference>
<dbReference type="PANTHER" id="PTHR44196">
    <property type="entry name" value="DEHYDROGENASE/REDUCTASE SDR FAMILY MEMBER 7B"/>
    <property type="match status" value="1"/>
</dbReference>
<dbReference type="Pfam" id="PF00106">
    <property type="entry name" value="adh_short"/>
    <property type="match status" value="1"/>
</dbReference>
<dbReference type="InterPro" id="IPR036291">
    <property type="entry name" value="NAD(P)-bd_dom_sf"/>
</dbReference>
<protein>
    <submittedName>
        <fullName evidence="3">SDR family NAD(P)-dependent oxidoreductase</fullName>
    </submittedName>
</protein>
<gene>
    <name evidence="3" type="ORF">D2A34_13025</name>
</gene>
<dbReference type="GO" id="GO:0016491">
    <property type="term" value="F:oxidoreductase activity"/>
    <property type="evidence" value="ECO:0007669"/>
    <property type="project" value="UniProtKB-KW"/>
</dbReference>
<evidence type="ECO:0000256" key="1">
    <source>
        <dbReference type="ARBA" id="ARBA00006484"/>
    </source>
</evidence>
<dbReference type="AlphaFoldDB" id="A0A399ILX4"/>
<keyword evidence="2" id="KW-0560">Oxidoreductase</keyword>
<dbReference type="Gene3D" id="3.40.50.720">
    <property type="entry name" value="NAD(P)-binding Rossmann-like Domain"/>
    <property type="match status" value="1"/>
</dbReference>
<dbReference type="Proteomes" id="UP000265930">
    <property type="component" value="Unassembled WGS sequence"/>
</dbReference>